<sequence length="516" mass="56960">MPNRPVVHDDNAPSRPAPRRPAFSLNTPVRSANEANRQPSRQFASAPRFLLPQDDRASRDGVDRFRQRAVSSPFGQTPASRAFSPRRPVATPTPRRNNNPDIAGDEIEEEDEQERDREPGADIIERRRDDTSPFEDLFAPPDPNKKRRISHILADDLSPAPSQSQSQSQDTISSFEARSPPSPEQERVRYTLASPFPHPVPPNRRPLTETPAPSRRKFILEPKTPKFEEARDHHSTSTNTQTPAFRSPPRYLVSGNYTPSAPDEPPTPQAGGSSSDKRVVAKRPAFVLPRSPSPPDPDSNANSGSPPPAPSSPTSTHSLGRRGRPKSTTSGYVPGGMAEQVRNWILEMGMKREQQTHNTRPHSFADPGRYSFTARIESCRNGYLASSGPVIIVYATPVPTETNQQDLISQPNLQRNILLLGQPKLYPRSNMQGDSSTPGLSLKTGDVIGIPHSGLTWEIELDDDKASVEGERKVVASSQSSSSEDDDEMMDANGSVRRLTKWQVAAEWDLLTQSLI</sequence>
<dbReference type="EMBL" id="CVMT01000009">
    <property type="protein sequence ID" value="CRG91064.1"/>
    <property type="molecule type" value="Genomic_DNA"/>
</dbReference>
<feature type="compositionally biased region" description="Polar residues" evidence="1">
    <location>
        <begin position="69"/>
        <end position="79"/>
    </location>
</feature>
<proteinExistence type="predicted"/>
<feature type="region of interest" description="Disordered" evidence="1">
    <location>
        <begin position="1"/>
        <end position="336"/>
    </location>
</feature>
<feature type="compositionally biased region" description="Basic and acidic residues" evidence="1">
    <location>
        <begin position="218"/>
        <end position="235"/>
    </location>
</feature>
<feature type="compositionally biased region" description="Basic and acidic residues" evidence="1">
    <location>
        <begin position="1"/>
        <end position="12"/>
    </location>
</feature>
<evidence type="ECO:0000313" key="3">
    <source>
        <dbReference type="Proteomes" id="UP000054383"/>
    </source>
</evidence>
<dbReference type="OrthoDB" id="4226637at2759"/>
<organism evidence="2 3">
    <name type="scientific">Talaromyces islandicus</name>
    <name type="common">Penicillium islandicum</name>
    <dbReference type="NCBI Taxonomy" id="28573"/>
    <lineage>
        <taxon>Eukaryota</taxon>
        <taxon>Fungi</taxon>
        <taxon>Dikarya</taxon>
        <taxon>Ascomycota</taxon>
        <taxon>Pezizomycotina</taxon>
        <taxon>Eurotiomycetes</taxon>
        <taxon>Eurotiomycetidae</taxon>
        <taxon>Eurotiales</taxon>
        <taxon>Trichocomaceae</taxon>
        <taxon>Talaromyces</taxon>
        <taxon>Talaromyces sect. Islandici</taxon>
    </lineage>
</organism>
<feature type="compositionally biased region" description="Basic and acidic residues" evidence="1">
    <location>
        <begin position="114"/>
        <end position="131"/>
    </location>
</feature>
<dbReference type="STRING" id="28573.A0A0U1M665"/>
<reference evidence="2 3" key="1">
    <citation type="submission" date="2015-04" db="EMBL/GenBank/DDBJ databases">
        <authorList>
            <person name="Syromyatnikov M.Y."/>
            <person name="Popov V.N."/>
        </authorList>
    </citation>
    <scope>NUCLEOTIDE SEQUENCE [LARGE SCALE GENOMIC DNA]</scope>
    <source>
        <strain evidence="2">WF-38-12</strain>
    </source>
</reference>
<dbReference type="AlphaFoldDB" id="A0A0U1M665"/>
<protein>
    <submittedName>
        <fullName evidence="2">Uncharacterized protein</fullName>
    </submittedName>
</protein>
<keyword evidence="3" id="KW-1185">Reference proteome</keyword>
<evidence type="ECO:0000256" key="1">
    <source>
        <dbReference type="SAM" id="MobiDB-lite"/>
    </source>
</evidence>
<feature type="compositionally biased region" description="Low complexity" evidence="1">
    <location>
        <begin position="85"/>
        <end position="100"/>
    </location>
</feature>
<name>A0A0U1M665_TALIS</name>
<feature type="compositionally biased region" description="Acidic residues" evidence="1">
    <location>
        <begin position="103"/>
        <end position="113"/>
    </location>
</feature>
<dbReference type="Proteomes" id="UP000054383">
    <property type="component" value="Unassembled WGS sequence"/>
</dbReference>
<gene>
    <name evidence="2" type="ORF">PISL3812_08112</name>
</gene>
<dbReference type="OMA" id="GWILEMG"/>
<accession>A0A0U1M665</accession>
<feature type="compositionally biased region" description="Basic and acidic residues" evidence="1">
    <location>
        <begin position="53"/>
        <end position="66"/>
    </location>
</feature>
<feature type="compositionally biased region" description="Polar residues" evidence="1">
    <location>
        <begin position="24"/>
        <end position="43"/>
    </location>
</feature>
<evidence type="ECO:0000313" key="2">
    <source>
        <dbReference type="EMBL" id="CRG91064.1"/>
    </source>
</evidence>